<dbReference type="Pfam" id="PF02909">
    <property type="entry name" value="TetR_C_1"/>
    <property type="match status" value="1"/>
</dbReference>
<dbReference type="InterPro" id="IPR001647">
    <property type="entry name" value="HTH_TetR"/>
</dbReference>
<evidence type="ECO:0000256" key="5">
    <source>
        <dbReference type="PROSITE-ProRule" id="PRU00335"/>
    </source>
</evidence>
<name>A0ABN1NP01_9ACTN</name>
<dbReference type="InterPro" id="IPR009057">
    <property type="entry name" value="Homeodomain-like_sf"/>
</dbReference>
<reference evidence="8 9" key="1">
    <citation type="journal article" date="2019" name="Int. J. Syst. Evol. Microbiol.">
        <title>The Global Catalogue of Microorganisms (GCM) 10K type strain sequencing project: providing services to taxonomists for standard genome sequencing and annotation.</title>
        <authorList>
            <consortium name="The Broad Institute Genomics Platform"/>
            <consortium name="The Broad Institute Genome Sequencing Center for Infectious Disease"/>
            <person name="Wu L."/>
            <person name="Ma J."/>
        </authorList>
    </citation>
    <scope>NUCLEOTIDE SEQUENCE [LARGE SCALE GENOMIC DNA]</scope>
    <source>
        <strain evidence="8 9">JCM 11136</strain>
    </source>
</reference>
<evidence type="ECO:0000256" key="6">
    <source>
        <dbReference type="SAM" id="MobiDB-lite"/>
    </source>
</evidence>
<comment type="caution">
    <text evidence="8">The sequence shown here is derived from an EMBL/GenBank/DDBJ whole genome shotgun (WGS) entry which is preliminary data.</text>
</comment>
<dbReference type="PRINTS" id="PR00400">
    <property type="entry name" value="TETREPRESSOR"/>
</dbReference>
<dbReference type="Pfam" id="PF00440">
    <property type="entry name" value="TetR_N"/>
    <property type="match status" value="1"/>
</dbReference>
<dbReference type="EMBL" id="BAAAHQ010000001">
    <property type="protein sequence ID" value="GAA0913264.1"/>
    <property type="molecule type" value="Genomic_DNA"/>
</dbReference>
<feature type="region of interest" description="Disordered" evidence="6">
    <location>
        <begin position="209"/>
        <end position="229"/>
    </location>
</feature>
<feature type="DNA-binding region" description="H-T-H motif" evidence="5">
    <location>
        <begin position="28"/>
        <end position="47"/>
    </location>
</feature>
<dbReference type="Gene3D" id="1.10.10.60">
    <property type="entry name" value="Homeodomain-like"/>
    <property type="match status" value="1"/>
</dbReference>
<gene>
    <name evidence="8" type="ORF">GCM10009560_05100</name>
</gene>
<keyword evidence="2" id="KW-0805">Transcription regulation</keyword>
<evidence type="ECO:0000313" key="8">
    <source>
        <dbReference type="EMBL" id="GAA0913264.1"/>
    </source>
</evidence>
<sequence length="229" mass="24667">MPTEPLSKKRIVAAAIELIEREGADAVSMRRIAAELSVGVMSLYNHVPNKDALLSGVAQTVLGKVEFTDDPTAHWTERVRLQARAFRQLSRDYPRCTMLVLSRELHSDVGLIPIETALATLRGAGFDGPEAVKTLRVFIDFIVGALLREVGATPSFAPRHTERRAGPVDADLFPTVAELAPLLSGGDPDEEFDFGLELLVRAAAAHAKRAPGEPDALSEAAAPSPEQLT</sequence>
<dbReference type="SUPFAM" id="SSF48498">
    <property type="entry name" value="Tetracyclin repressor-like, C-terminal domain"/>
    <property type="match status" value="1"/>
</dbReference>
<dbReference type="InterPro" id="IPR004111">
    <property type="entry name" value="Repressor_TetR_C"/>
</dbReference>
<keyword evidence="1" id="KW-0678">Repressor</keyword>
<proteinExistence type="predicted"/>
<evidence type="ECO:0000256" key="4">
    <source>
        <dbReference type="ARBA" id="ARBA00023163"/>
    </source>
</evidence>
<dbReference type="Proteomes" id="UP001501578">
    <property type="component" value="Unassembled WGS sequence"/>
</dbReference>
<dbReference type="PANTHER" id="PTHR30055">
    <property type="entry name" value="HTH-TYPE TRANSCRIPTIONAL REGULATOR RUTR"/>
    <property type="match status" value="1"/>
</dbReference>
<evidence type="ECO:0000256" key="2">
    <source>
        <dbReference type="ARBA" id="ARBA00023015"/>
    </source>
</evidence>
<keyword evidence="3 5" id="KW-0238">DNA-binding</keyword>
<keyword evidence="9" id="KW-1185">Reference proteome</keyword>
<feature type="domain" description="HTH tetR-type" evidence="7">
    <location>
        <begin position="5"/>
        <end position="65"/>
    </location>
</feature>
<dbReference type="InterPro" id="IPR003012">
    <property type="entry name" value="Tet_transcr_reg_TetR"/>
</dbReference>
<protein>
    <submittedName>
        <fullName evidence="8">TetR/AcrR family transcriptional regulator C-terminal domain-containing protein</fullName>
    </submittedName>
</protein>
<dbReference type="RefSeq" id="WP_343948001.1">
    <property type="nucleotide sequence ID" value="NZ_BAAAHQ010000001.1"/>
</dbReference>
<evidence type="ECO:0000313" key="9">
    <source>
        <dbReference type="Proteomes" id="UP001501578"/>
    </source>
</evidence>
<dbReference type="SUPFAM" id="SSF46689">
    <property type="entry name" value="Homeodomain-like"/>
    <property type="match status" value="1"/>
</dbReference>
<dbReference type="InterPro" id="IPR050109">
    <property type="entry name" value="HTH-type_TetR-like_transc_reg"/>
</dbReference>
<dbReference type="Gene3D" id="1.10.357.10">
    <property type="entry name" value="Tetracycline Repressor, domain 2"/>
    <property type="match status" value="1"/>
</dbReference>
<dbReference type="InterPro" id="IPR036271">
    <property type="entry name" value="Tet_transcr_reg_TetR-rel_C_sf"/>
</dbReference>
<dbReference type="PANTHER" id="PTHR30055:SF151">
    <property type="entry name" value="TRANSCRIPTIONAL REGULATORY PROTEIN"/>
    <property type="match status" value="1"/>
</dbReference>
<dbReference type="PRINTS" id="PR00455">
    <property type="entry name" value="HTHTETR"/>
</dbReference>
<accession>A0ABN1NP01</accession>
<organism evidence="8 9">
    <name type="scientific">Nonomuraea longicatena</name>
    <dbReference type="NCBI Taxonomy" id="83682"/>
    <lineage>
        <taxon>Bacteria</taxon>
        <taxon>Bacillati</taxon>
        <taxon>Actinomycetota</taxon>
        <taxon>Actinomycetes</taxon>
        <taxon>Streptosporangiales</taxon>
        <taxon>Streptosporangiaceae</taxon>
        <taxon>Nonomuraea</taxon>
    </lineage>
</organism>
<dbReference type="PROSITE" id="PS50977">
    <property type="entry name" value="HTH_TETR_2"/>
    <property type="match status" value="1"/>
</dbReference>
<keyword evidence="4" id="KW-0804">Transcription</keyword>
<evidence type="ECO:0000256" key="3">
    <source>
        <dbReference type="ARBA" id="ARBA00023125"/>
    </source>
</evidence>
<evidence type="ECO:0000256" key="1">
    <source>
        <dbReference type="ARBA" id="ARBA00022491"/>
    </source>
</evidence>
<evidence type="ECO:0000259" key="7">
    <source>
        <dbReference type="PROSITE" id="PS50977"/>
    </source>
</evidence>